<evidence type="ECO:0000313" key="1">
    <source>
        <dbReference type="EMBL" id="KKN80816.1"/>
    </source>
</evidence>
<proteinExistence type="predicted"/>
<dbReference type="EMBL" id="LAZR01000225">
    <property type="protein sequence ID" value="KKN80816.1"/>
    <property type="molecule type" value="Genomic_DNA"/>
</dbReference>
<sequence length="68" mass="7609">MKAKRIVCLIVAGEHEIFGVIDGKTVEQRLRQTLEAVEHTPAGIKMVIDVLVGNEEVPVPFRQEEDPE</sequence>
<dbReference type="AlphaFoldDB" id="A0A0F9W587"/>
<protein>
    <submittedName>
        <fullName evidence="1">Uncharacterized protein</fullName>
    </submittedName>
</protein>
<gene>
    <name evidence="1" type="ORF">LCGC14_0326220</name>
</gene>
<comment type="caution">
    <text evidence="1">The sequence shown here is derived from an EMBL/GenBank/DDBJ whole genome shotgun (WGS) entry which is preliminary data.</text>
</comment>
<reference evidence="1" key="1">
    <citation type="journal article" date="2015" name="Nature">
        <title>Complex archaea that bridge the gap between prokaryotes and eukaryotes.</title>
        <authorList>
            <person name="Spang A."/>
            <person name="Saw J.H."/>
            <person name="Jorgensen S.L."/>
            <person name="Zaremba-Niedzwiedzka K."/>
            <person name="Martijn J."/>
            <person name="Lind A.E."/>
            <person name="van Eijk R."/>
            <person name="Schleper C."/>
            <person name="Guy L."/>
            <person name="Ettema T.J."/>
        </authorList>
    </citation>
    <scope>NUCLEOTIDE SEQUENCE</scope>
</reference>
<accession>A0A0F9W587</accession>
<organism evidence="1">
    <name type="scientific">marine sediment metagenome</name>
    <dbReference type="NCBI Taxonomy" id="412755"/>
    <lineage>
        <taxon>unclassified sequences</taxon>
        <taxon>metagenomes</taxon>
        <taxon>ecological metagenomes</taxon>
    </lineage>
</organism>
<name>A0A0F9W587_9ZZZZ</name>